<dbReference type="GO" id="GO:0030655">
    <property type="term" value="P:beta-lactam antibiotic catabolic process"/>
    <property type="evidence" value="ECO:0007669"/>
    <property type="project" value="InterPro"/>
</dbReference>
<dbReference type="AlphaFoldDB" id="A0A8J3DYY9"/>
<dbReference type="GO" id="GO:0046677">
    <property type="term" value="P:response to antibiotic"/>
    <property type="evidence" value="ECO:0007669"/>
    <property type="project" value="UniProtKB-UniRule"/>
</dbReference>
<dbReference type="InterPro" id="IPR012338">
    <property type="entry name" value="Beta-lactam/transpept-like"/>
</dbReference>
<evidence type="ECO:0000256" key="3">
    <source>
        <dbReference type="ARBA" id="ARBA00012865"/>
    </source>
</evidence>
<comment type="caution">
    <text evidence="9">The sequence shown here is derived from an EMBL/GenBank/DDBJ whole genome shotgun (WGS) entry which is preliminary data.</text>
</comment>
<evidence type="ECO:0000256" key="5">
    <source>
        <dbReference type="ARBA" id="ARBA00023251"/>
    </source>
</evidence>
<feature type="chain" id="PRO_5035159264" description="Beta-lactamase" evidence="7">
    <location>
        <begin position="24"/>
        <end position="289"/>
    </location>
</feature>
<evidence type="ECO:0000313" key="9">
    <source>
        <dbReference type="EMBL" id="GHD14730.1"/>
    </source>
</evidence>
<organism evidence="9 10">
    <name type="scientific">Tianweitania populi</name>
    <dbReference type="NCBI Taxonomy" id="1607949"/>
    <lineage>
        <taxon>Bacteria</taxon>
        <taxon>Pseudomonadati</taxon>
        <taxon>Pseudomonadota</taxon>
        <taxon>Alphaproteobacteria</taxon>
        <taxon>Hyphomicrobiales</taxon>
        <taxon>Phyllobacteriaceae</taxon>
        <taxon>Tianweitania</taxon>
    </lineage>
</organism>
<dbReference type="InterPro" id="IPR000871">
    <property type="entry name" value="Beta-lactam_class-A"/>
</dbReference>
<dbReference type="Gene3D" id="3.40.710.10">
    <property type="entry name" value="DD-peptidase/beta-lactamase superfamily"/>
    <property type="match status" value="1"/>
</dbReference>
<feature type="signal peptide" evidence="7">
    <location>
        <begin position="1"/>
        <end position="23"/>
    </location>
</feature>
<accession>A0A8J3DYY9</accession>
<dbReference type="Proteomes" id="UP000630142">
    <property type="component" value="Unassembled WGS sequence"/>
</dbReference>
<evidence type="ECO:0000256" key="6">
    <source>
        <dbReference type="RuleBase" id="RU361140"/>
    </source>
</evidence>
<keyword evidence="4 6" id="KW-0378">Hydrolase</keyword>
<dbReference type="SUPFAM" id="SSF56601">
    <property type="entry name" value="beta-lactamase/transpeptidase-like"/>
    <property type="match status" value="1"/>
</dbReference>
<evidence type="ECO:0000256" key="7">
    <source>
        <dbReference type="SAM" id="SignalP"/>
    </source>
</evidence>
<dbReference type="Pfam" id="PF13354">
    <property type="entry name" value="Beta-lactamase2"/>
    <property type="match status" value="1"/>
</dbReference>
<evidence type="ECO:0000256" key="4">
    <source>
        <dbReference type="ARBA" id="ARBA00022801"/>
    </source>
</evidence>
<dbReference type="GO" id="GO:0008800">
    <property type="term" value="F:beta-lactamase activity"/>
    <property type="evidence" value="ECO:0007669"/>
    <property type="project" value="UniProtKB-UniRule"/>
</dbReference>
<evidence type="ECO:0000313" key="10">
    <source>
        <dbReference type="Proteomes" id="UP000630142"/>
    </source>
</evidence>
<keyword evidence="10" id="KW-1185">Reference proteome</keyword>
<proteinExistence type="inferred from homology"/>
<dbReference type="PROSITE" id="PS00146">
    <property type="entry name" value="BETA_LACTAMASE_A"/>
    <property type="match status" value="1"/>
</dbReference>
<dbReference type="PANTHER" id="PTHR35333">
    <property type="entry name" value="BETA-LACTAMASE"/>
    <property type="match status" value="1"/>
</dbReference>
<protein>
    <recommendedName>
        <fullName evidence="3 6">Beta-lactamase</fullName>
        <ecNumber evidence="3 6">3.5.2.6</ecNumber>
    </recommendedName>
</protein>
<dbReference type="PANTHER" id="PTHR35333:SF3">
    <property type="entry name" value="BETA-LACTAMASE-TYPE TRANSPEPTIDASE FOLD CONTAINING PROTEIN"/>
    <property type="match status" value="1"/>
</dbReference>
<dbReference type="RefSeq" id="WP_244641440.1">
    <property type="nucleotide sequence ID" value="NZ_BMZQ01000002.1"/>
</dbReference>
<evidence type="ECO:0000256" key="1">
    <source>
        <dbReference type="ARBA" id="ARBA00001526"/>
    </source>
</evidence>
<comment type="similarity">
    <text evidence="2 6">Belongs to the class-A beta-lactamase family.</text>
</comment>
<evidence type="ECO:0000256" key="2">
    <source>
        <dbReference type="ARBA" id="ARBA00009009"/>
    </source>
</evidence>
<gene>
    <name evidence="9" type="ORF">GCM10016234_20640</name>
</gene>
<comment type="catalytic activity">
    <reaction evidence="1 6">
        <text>a beta-lactam + H2O = a substituted beta-amino acid</text>
        <dbReference type="Rhea" id="RHEA:20401"/>
        <dbReference type="ChEBI" id="CHEBI:15377"/>
        <dbReference type="ChEBI" id="CHEBI:35627"/>
        <dbReference type="ChEBI" id="CHEBI:140347"/>
        <dbReference type="EC" id="3.5.2.6"/>
    </reaction>
</comment>
<dbReference type="PRINTS" id="PR00118">
    <property type="entry name" value="BLACTAMASEA"/>
</dbReference>
<reference evidence="9" key="1">
    <citation type="journal article" date="2014" name="Int. J. Syst. Evol. Microbiol.">
        <title>Complete genome sequence of Corynebacterium casei LMG S-19264T (=DSM 44701T), isolated from a smear-ripened cheese.</title>
        <authorList>
            <consortium name="US DOE Joint Genome Institute (JGI-PGF)"/>
            <person name="Walter F."/>
            <person name="Albersmeier A."/>
            <person name="Kalinowski J."/>
            <person name="Ruckert C."/>
        </authorList>
    </citation>
    <scope>NUCLEOTIDE SEQUENCE</scope>
    <source>
        <strain evidence="9">KCTC 42249</strain>
    </source>
</reference>
<sequence length="289" mass="30366">MNPLASLLCAAMMALSIGTTAQAADDAVVSKAREIETRLKARVGLAIYDTGSDKTWLYKADERFPMASTFKVLACGTLLHKADQGQLKLTDTATITKADMIPHAPVTEKLIGQKVGLGDLCAATMRTSDNVAANKVLDGIGGPKSVTSFMRSIGDEVTRLDRWEPDLNEGKPGDKKDTTSPAAIAKAVRELVLGNTLSAASRQQLTTWLVENEVGGPLLRAGLPGIWRIGDRTGAGGHGTRAVVAVIWPTDHAPLVAAVTITQTDATMDARNAAIAELGKALASEIAAK</sequence>
<dbReference type="NCBIfam" id="NF033103">
    <property type="entry name" value="bla_class_A"/>
    <property type="match status" value="1"/>
</dbReference>
<dbReference type="InterPro" id="IPR045155">
    <property type="entry name" value="Beta-lactam_cat"/>
</dbReference>
<reference evidence="9" key="2">
    <citation type="submission" date="2020-09" db="EMBL/GenBank/DDBJ databases">
        <authorList>
            <person name="Sun Q."/>
            <person name="Kim S."/>
        </authorList>
    </citation>
    <scope>NUCLEOTIDE SEQUENCE</scope>
    <source>
        <strain evidence="9">KCTC 42249</strain>
    </source>
</reference>
<dbReference type="EMBL" id="BMZQ01000002">
    <property type="protein sequence ID" value="GHD14730.1"/>
    <property type="molecule type" value="Genomic_DNA"/>
</dbReference>
<feature type="domain" description="Beta-lactamase class A catalytic" evidence="8">
    <location>
        <begin position="45"/>
        <end position="259"/>
    </location>
</feature>
<dbReference type="InterPro" id="IPR023650">
    <property type="entry name" value="Beta-lactam_class-A_AS"/>
</dbReference>
<dbReference type="EC" id="3.5.2.6" evidence="3 6"/>
<name>A0A8J3DYY9_9HYPH</name>
<evidence type="ECO:0000259" key="8">
    <source>
        <dbReference type="Pfam" id="PF13354"/>
    </source>
</evidence>
<keyword evidence="5 6" id="KW-0046">Antibiotic resistance</keyword>
<keyword evidence="7" id="KW-0732">Signal</keyword>